<reference evidence="2 3" key="1">
    <citation type="submission" date="2018-01" db="EMBL/GenBank/DDBJ databases">
        <title>The draft genome sequence of Halioglobus lutimaris HF004.</title>
        <authorList>
            <person name="Du Z.-J."/>
            <person name="Shi M.-J."/>
        </authorList>
    </citation>
    <scope>NUCLEOTIDE SEQUENCE [LARGE SCALE GENOMIC DNA]</scope>
    <source>
        <strain evidence="2 3">HF004</strain>
    </source>
</reference>
<dbReference type="AlphaFoldDB" id="A0A2N5WY01"/>
<protein>
    <submittedName>
        <fullName evidence="2">Uncharacterized protein</fullName>
    </submittedName>
</protein>
<sequence>MLRLLKAFLAAVVIAYLLASILFTQTILATVQSFGLEVSFAQRLGATWHDIIGMASSYLLMLLVAFLIALPVAAQLARLIPSRRALLFTLAGFVAVVALHVILKSVLGVSGIAVTRTLAGLIGQGLAGALGGYVYHRLSRPPAVSS</sequence>
<keyword evidence="1" id="KW-0472">Membrane</keyword>
<dbReference type="OrthoDB" id="5734577at2"/>
<dbReference type="RefSeq" id="WP_101518922.1">
    <property type="nucleotide sequence ID" value="NZ_PKUS01000037.1"/>
</dbReference>
<organism evidence="2 3">
    <name type="scientific">Pseudohalioglobus lutimaris</name>
    <dbReference type="NCBI Taxonomy" id="1737061"/>
    <lineage>
        <taxon>Bacteria</taxon>
        <taxon>Pseudomonadati</taxon>
        <taxon>Pseudomonadota</taxon>
        <taxon>Gammaproteobacteria</taxon>
        <taxon>Cellvibrionales</taxon>
        <taxon>Halieaceae</taxon>
        <taxon>Pseudohalioglobus</taxon>
    </lineage>
</organism>
<keyword evidence="1" id="KW-1133">Transmembrane helix</keyword>
<feature type="transmembrane region" description="Helical" evidence="1">
    <location>
        <begin position="51"/>
        <end position="73"/>
    </location>
</feature>
<feature type="transmembrane region" description="Helical" evidence="1">
    <location>
        <begin position="85"/>
        <end position="103"/>
    </location>
</feature>
<keyword evidence="3" id="KW-1185">Reference proteome</keyword>
<feature type="transmembrane region" description="Helical" evidence="1">
    <location>
        <begin position="109"/>
        <end position="135"/>
    </location>
</feature>
<evidence type="ECO:0000313" key="3">
    <source>
        <dbReference type="Proteomes" id="UP000235005"/>
    </source>
</evidence>
<evidence type="ECO:0000313" key="2">
    <source>
        <dbReference type="EMBL" id="PLW67111.1"/>
    </source>
</evidence>
<dbReference type="EMBL" id="PKUS01000037">
    <property type="protein sequence ID" value="PLW67111.1"/>
    <property type="molecule type" value="Genomic_DNA"/>
</dbReference>
<feature type="transmembrane region" description="Helical" evidence="1">
    <location>
        <begin position="7"/>
        <end position="31"/>
    </location>
</feature>
<evidence type="ECO:0000256" key="1">
    <source>
        <dbReference type="SAM" id="Phobius"/>
    </source>
</evidence>
<name>A0A2N5WY01_9GAMM</name>
<gene>
    <name evidence="2" type="ORF">C0039_18515</name>
</gene>
<comment type="caution">
    <text evidence="2">The sequence shown here is derived from an EMBL/GenBank/DDBJ whole genome shotgun (WGS) entry which is preliminary data.</text>
</comment>
<dbReference type="Proteomes" id="UP000235005">
    <property type="component" value="Unassembled WGS sequence"/>
</dbReference>
<accession>A0A2N5WY01</accession>
<proteinExistence type="predicted"/>
<keyword evidence="1" id="KW-0812">Transmembrane</keyword>